<dbReference type="EMBL" id="JAQGEF010000015">
    <property type="protein sequence ID" value="MDA3615687.1"/>
    <property type="molecule type" value="Genomic_DNA"/>
</dbReference>
<dbReference type="PANTHER" id="PTHR12598:SF0">
    <property type="entry name" value="COPPER HOMEOSTASIS PROTEIN CUTC HOMOLOG"/>
    <property type="match status" value="1"/>
</dbReference>
<dbReference type="Pfam" id="PF03932">
    <property type="entry name" value="CutC"/>
    <property type="match status" value="1"/>
</dbReference>
<evidence type="ECO:0000256" key="1">
    <source>
        <dbReference type="ARBA" id="ARBA00007768"/>
    </source>
</evidence>
<sequence length="243" mass="26545">MITKIEIATSDFITTKAAYEGGADRIELCANLAEGGTTPSFGLIKKACETFGDAEIYAMIRPRGGDFLYNADEYEIMLQDIKMAKDLGCDGVVFGLLNIDGSIDVKRTSKLVQSAYPLGITFHRAFDRCNQPFEALEQLIEIGCERILTSGQTPNATDSLDLLKQLNEQAGGRIIIMPGSGVNAANVKLVKEQTGCYEFHASLRTKKESGMAFKHSNFINDAGSYSNNFINSNEVKRFKVAAS</sequence>
<dbReference type="PANTHER" id="PTHR12598">
    <property type="entry name" value="COPPER HOMEOSTASIS PROTEIN CUTC"/>
    <property type="match status" value="1"/>
</dbReference>
<dbReference type="Proteomes" id="UP001210231">
    <property type="component" value="Unassembled WGS sequence"/>
</dbReference>
<reference evidence="3 4" key="1">
    <citation type="submission" date="2022-12" db="EMBL/GenBank/DDBJ databases">
        <title>Chitinophagaceae gen. sp. nov., a new member of the family Chitinophagaceae, isolated from soil in a chemical factory.</title>
        <authorList>
            <person name="Ke Z."/>
        </authorList>
    </citation>
    <scope>NUCLEOTIDE SEQUENCE [LARGE SCALE GENOMIC DNA]</scope>
    <source>
        <strain evidence="3 4">LY-5</strain>
    </source>
</reference>
<evidence type="ECO:0000313" key="3">
    <source>
        <dbReference type="EMBL" id="MDA3615687.1"/>
    </source>
</evidence>
<dbReference type="Gene3D" id="3.20.20.380">
    <property type="entry name" value="Copper homeostasis (CutC) domain"/>
    <property type="match status" value="1"/>
</dbReference>
<name>A0ABT4UMW1_9BACT</name>
<gene>
    <name evidence="2" type="primary">cutC</name>
    <name evidence="3" type="ORF">O3P16_12770</name>
</gene>
<comment type="similarity">
    <text evidence="1 2">Belongs to the CutC family.</text>
</comment>
<evidence type="ECO:0000313" key="4">
    <source>
        <dbReference type="Proteomes" id="UP001210231"/>
    </source>
</evidence>
<comment type="caution">
    <text evidence="2">Once thought to be involved in copper homeostasis, experiments in E.coli have shown this is not the case.</text>
</comment>
<protein>
    <recommendedName>
        <fullName evidence="2">PF03932 family protein CutC</fullName>
    </recommendedName>
</protein>
<accession>A0ABT4UMW1</accession>
<dbReference type="InterPro" id="IPR036822">
    <property type="entry name" value="CutC-like_dom_sf"/>
</dbReference>
<dbReference type="InterPro" id="IPR005627">
    <property type="entry name" value="CutC-like"/>
</dbReference>
<comment type="caution">
    <text evidence="3">The sequence shown here is derived from an EMBL/GenBank/DDBJ whole genome shotgun (WGS) entry which is preliminary data.</text>
</comment>
<proteinExistence type="inferred from homology"/>
<evidence type="ECO:0000256" key="2">
    <source>
        <dbReference type="HAMAP-Rule" id="MF_00795"/>
    </source>
</evidence>
<keyword evidence="2" id="KW-0963">Cytoplasm</keyword>
<dbReference type="SUPFAM" id="SSF110395">
    <property type="entry name" value="CutC-like"/>
    <property type="match status" value="1"/>
</dbReference>
<comment type="subcellular location">
    <subcellularLocation>
        <location evidence="2">Cytoplasm</location>
    </subcellularLocation>
</comment>
<dbReference type="HAMAP" id="MF_00795">
    <property type="entry name" value="CutC"/>
    <property type="match status" value="1"/>
</dbReference>
<keyword evidence="4" id="KW-1185">Reference proteome</keyword>
<dbReference type="RefSeq" id="WP_407032013.1">
    <property type="nucleotide sequence ID" value="NZ_JAQGEF010000015.1"/>
</dbReference>
<organism evidence="3 4">
    <name type="scientific">Polluticaenibacter yanchengensis</name>
    <dbReference type="NCBI Taxonomy" id="3014562"/>
    <lineage>
        <taxon>Bacteria</taxon>
        <taxon>Pseudomonadati</taxon>
        <taxon>Bacteroidota</taxon>
        <taxon>Chitinophagia</taxon>
        <taxon>Chitinophagales</taxon>
        <taxon>Chitinophagaceae</taxon>
        <taxon>Polluticaenibacter</taxon>
    </lineage>
</organism>